<evidence type="ECO:0000256" key="3">
    <source>
        <dbReference type="ARBA" id="ARBA00022737"/>
    </source>
</evidence>
<dbReference type="Pfam" id="PF00271">
    <property type="entry name" value="Helicase_C"/>
    <property type="match status" value="1"/>
</dbReference>
<dbReference type="Pfam" id="PF06461">
    <property type="entry name" value="CHDII_SANT-like"/>
    <property type="match status" value="1"/>
</dbReference>
<dbReference type="PANTHER" id="PTHR45623">
    <property type="entry name" value="CHROMODOMAIN-HELICASE-DNA-BINDING PROTEIN 3-RELATED-RELATED"/>
    <property type="match status" value="1"/>
</dbReference>
<feature type="compositionally biased region" description="Low complexity" evidence="11">
    <location>
        <begin position="1652"/>
        <end position="1667"/>
    </location>
</feature>
<evidence type="ECO:0000256" key="7">
    <source>
        <dbReference type="ARBA" id="ARBA00022833"/>
    </source>
</evidence>
<feature type="compositionally biased region" description="Low complexity" evidence="11">
    <location>
        <begin position="377"/>
        <end position="386"/>
    </location>
</feature>
<dbReference type="Pfam" id="PF00385">
    <property type="entry name" value="Chromo"/>
    <property type="match status" value="1"/>
</dbReference>
<feature type="region of interest" description="Disordered" evidence="11">
    <location>
        <begin position="1"/>
        <end position="35"/>
    </location>
</feature>
<evidence type="ECO:0000259" key="15">
    <source>
        <dbReference type="PROSITE" id="PS51194"/>
    </source>
</evidence>
<feature type="region of interest" description="Disordered" evidence="11">
    <location>
        <begin position="673"/>
        <end position="709"/>
    </location>
</feature>
<feature type="region of interest" description="Disordered" evidence="11">
    <location>
        <begin position="2025"/>
        <end position="2075"/>
    </location>
</feature>
<feature type="region of interest" description="Disordered" evidence="11">
    <location>
        <begin position="132"/>
        <end position="244"/>
    </location>
</feature>
<feature type="compositionally biased region" description="Polar residues" evidence="11">
    <location>
        <begin position="1721"/>
        <end position="1732"/>
    </location>
</feature>
<feature type="compositionally biased region" description="Polar residues" evidence="11">
    <location>
        <begin position="155"/>
        <end position="173"/>
    </location>
</feature>
<dbReference type="CDD" id="cd18793">
    <property type="entry name" value="SF2_C_SNF"/>
    <property type="match status" value="1"/>
</dbReference>
<dbReference type="GO" id="GO:0005524">
    <property type="term" value="F:ATP binding"/>
    <property type="evidence" value="ECO:0007669"/>
    <property type="project" value="UniProtKB-KW"/>
</dbReference>
<feature type="domain" description="PHD-type" evidence="13">
    <location>
        <begin position="311"/>
        <end position="358"/>
    </location>
</feature>
<feature type="region of interest" description="Disordered" evidence="11">
    <location>
        <begin position="366"/>
        <end position="394"/>
    </location>
</feature>
<feature type="region of interest" description="Disordered" evidence="11">
    <location>
        <begin position="1691"/>
        <end position="1732"/>
    </location>
</feature>
<dbReference type="InterPro" id="IPR049730">
    <property type="entry name" value="SNF2/RAD54-like_C"/>
</dbReference>
<dbReference type="FunFam" id="3.40.50.300:FF:000015">
    <property type="entry name" value="chromodomain-helicase-DNA-binding protein 9 isoform X1"/>
    <property type="match status" value="1"/>
</dbReference>
<dbReference type="PANTHER" id="PTHR45623:SF17">
    <property type="entry name" value="CHROMODOMAIN-HELICASE-DNA-BINDING PROTEIN 3-RELATED"/>
    <property type="match status" value="1"/>
</dbReference>
<protein>
    <submittedName>
        <fullName evidence="16">Uncharacterized protein</fullName>
    </submittedName>
</protein>
<proteinExistence type="predicted"/>
<dbReference type="InterPro" id="IPR016197">
    <property type="entry name" value="Chromo-like_dom_sf"/>
</dbReference>
<dbReference type="SMART" id="SM00490">
    <property type="entry name" value="HELICc"/>
    <property type="match status" value="1"/>
</dbReference>
<evidence type="ECO:0000256" key="1">
    <source>
        <dbReference type="ARBA" id="ARBA00004123"/>
    </source>
</evidence>
<feature type="compositionally biased region" description="Basic and acidic residues" evidence="11">
    <location>
        <begin position="366"/>
        <end position="376"/>
    </location>
</feature>
<evidence type="ECO:0000256" key="11">
    <source>
        <dbReference type="SAM" id="MobiDB-lite"/>
    </source>
</evidence>
<feature type="domain" description="PHD-type" evidence="13">
    <location>
        <begin position="414"/>
        <end position="461"/>
    </location>
</feature>
<feature type="compositionally biased region" description="Acidic residues" evidence="11">
    <location>
        <begin position="1492"/>
        <end position="1503"/>
    </location>
</feature>
<dbReference type="CDD" id="cd15532">
    <property type="entry name" value="PHD2_CHD_II"/>
    <property type="match status" value="1"/>
</dbReference>
<feature type="domain" description="Helicase ATP-binding" evidence="14">
    <location>
        <begin position="844"/>
        <end position="1028"/>
    </location>
</feature>
<dbReference type="PROSITE" id="PS50013">
    <property type="entry name" value="CHROMO_2"/>
    <property type="match status" value="1"/>
</dbReference>
<dbReference type="InterPro" id="IPR023780">
    <property type="entry name" value="Chromo_domain"/>
</dbReference>
<keyword evidence="17" id="KW-1185">Reference proteome</keyword>
<dbReference type="InterPro" id="IPR013083">
    <property type="entry name" value="Znf_RING/FYVE/PHD"/>
</dbReference>
<dbReference type="GO" id="GO:0008270">
    <property type="term" value="F:zinc ion binding"/>
    <property type="evidence" value="ECO:0007669"/>
    <property type="project" value="UniProtKB-KW"/>
</dbReference>
<dbReference type="CDD" id="cd18662">
    <property type="entry name" value="CD2_tandem_CHD3-4_like"/>
    <property type="match status" value="1"/>
</dbReference>
<keyword evidence="6" id="KW-0378">Hydrolase</keyword>
<dbReference type="OrthoDB" id="5857104at2759"/>
<dbReference type="SUPFAM" id="SSF57903">
    <property type="entry name" value="FYVE/PHD zinc finger"/>
    <property type="match status" value="2"/>
</dbReference>
<organism evidence="16 17">
    <name type="scientific">Brachionus calyciflorus</name>
    <dbReference type="NCBI Taxonomy" id="104777"/>
    <lineage>
        <taxon>Eukaryota</taxon>
        <taxon>Metazoa</taxon>
        <taxon>Spiralia</taxon>
        <taxon>Gnathifera</taxon>
        <taxon>Rotifera</taxon>
        <taxon>Eurotatoria</taxon>
        <taxon>Monogononta</taxon>
        <taxon>Pseudotrocha</taxon>
        <taxon>Ploima</taxon>
        <taxon>Brachionidae</taxon>
        <taxon>Brachionus</taxon>
    </lineage>
</organism>
<feature type="compositionally biased region" description="Low complexity" evidence="11">
    <location>
        <begin position="1695"/>
        <end position="1711"/>
    </location>
</feature>
<accession>A0A813U9I6</accession>
<keyword evidence="3" id="KW-0677">Repeat</keyword>
<dbReference type="InterPro" id="IPR001965">
    <property type="entry name" value="Znf_PHD"/>
</dbReference>
<dbReference type="CDD" id="cd15531">
    <property type="entry name" value="PHD1_CHD_II"/>
    <property type="match status" value="1"/>
</dbReference>
<dbReference type="InterPro" id="IPR019787">
    <property type="entry name" value="Znf_PHD-finger"/>
</dbReference>
<dbReference type="Gene3D" id="3.30.40.10">
    <property type="entry name" value="Zinc/RING finger domain, C3HC4 (zinc finger)"/>
    <property type="match status" value="2"/>
</dbReference>
<dbReference type="Pfam" id="PF00176">
    <property type="entry name" value="SNF2-rel_dom"/>
    <property type="match status" value="1"/>
</dbReference>
<evidence type="ECO:0000313" key="16">
    <source>
        <dbReference type="EMBL" id="CAF0825687.1"/>
    </source>
</evidence>
<keyword evidence="4" id="KW-0547">Nucleotide-binding</keyword>
<dbReference type="InterPro" id="IPR014001">
    <property type="entry name" value="Helicase_ATP-bd"/>
</dbReference>
<feature type="compositionally biased region" description="Basic residues" evidence="11">
    <location>
        <begin position="504"/>
        <end position="536"/>
    </location>
</feature>
<feature type="region of interest" description="Disordered" evidence="11">
    <location>
        <begin position="262"/>
        <end position="304"/>
    </location>
</feature>
<dbReference type="FunFam" id="3.40.50.10810:FF:000001">
    <property type="entry name" value="chromodomain-helicase-DNA-binding protein 3 isoform X1"/>
    <property type="match status" value="1"/>
</dbReference>
<keyword evidence="7" id="KW-0862">Zinc</keyword>
<feature type="region of interest" description="Disordered" evidence="11">
    <location>
        <begin position="788"/>
        <end position="817"/>
    </location>
</feature>
<reference evidence="16" key="1">
    <citation type="submission" date="2021-02" db="EMBL/GenBank/DDBJ databases">
        <authorList>
            <person name="Nowell W R."/>
        </authorList>
    </citation>
    <scope>NUCLEOTIDE SEQUENCE</scope>
    <source>
        <strain evidence="16">Ploen Becks lab</strain>
    </source>
</reference>
<feature type="compositionally biased region" description="Basic residues" evidence="11">
    <location>
        <begin position="1443"/>
        <end position="1452"/>
    </location>
</feature>
<evidence type="ECO:0000256" key="5">
    <source>
        <dbReference type="ARBA" id="ARBA00022771"/>
    </source>
</evidence>
<dbReference type="PROSITE" id="PS50016">
    <property type="entry name" value="ZF_PHD_2"/>
    <property type="match status" value="2"/>
</dbReference>
<dbReference type="Gene3D" id="3.40.50.10810">
    <property type="entry name" value="Tandem AAA-ATPase domain"/>
    <property type="match status" value="1"/>
</dbReference>
<keyword evidence="8" id="KW-0067">ATP-binding</keyword>
<dbReference type="InterPro" id="IPR000330">
    <property type="entry name" value="SNF2_N"/>
</dbReference>
<dbReference type="InterPro" id="IPR012957">
    <property type="entry name" value="CHD_C2"/>
</dbReference>
<dbReference type="GO" id="GO:0016887">
    <property type="term" value="F:ATP hydrolysis activity"/>
    <property type="evidence" value="ECO:0007669"/>
    <property type="project" value="TreeGrafter"/>
</dbReference>
<dbReference type="GO" id="GO:0005634">
    <property type="term" value="C:nucleus"/>
    <property type="evidence" value="ECO:0007669"/>
    <property type="project" value="UniProtKB-SubCell"/>
</dbReference>
<dbReference type="InterPro" id="IPR019786">
    <property type="entry name" value="Zinc_finger_PHD-type_CS"/>
</dbReference>
<feature type="compositionally biased region" description="Basic and acidic residues" evidence="11">
    <location>
        <begin position="262"/>
        <end position="277"/>
    </location>
</feature>
<dbReference type="InterPro" id="IPR009463">
    <property type="entry name" value="DUF1087"/>
</dbReference>
<feature type="region of interest" description="Disordered" evidence="11">
    <location>
        <begin position="1650"/>
        <end position="1671"/>
    </location>
</feature>
<dbReference type="Gene3D" id="2.40.50.40">
    <property type="match status" value="2"/>
</dbReference>
<dbReference type="InterPro" id="IPR009462">
    <property type="entry name" value="CHD_II_SANT-like"/>
</dbReference>
<dbReference type="GO" id="GO:0003682">
    <property type="term" value="F:chromatin binding"/>
    <property type="evidence" value="ECO:0007669"/>
    <property type="project" value="TreeGrafter"/>
</dbReference>
<dbReference type="SMART" id="SM00298">
    <property type="entry name" value="CHROMO"/>
    <property type="match status" value="2"/>
</dbReference>
<feature type="compositionally biased region" description="Low complexity" evidence="11">
    <location>
        <begin position="9"/>
        <end position="29"/>
    </location>
</feature>
<feature type="compositionally biased region" description="Basic and acidic residues" evidence="11">
    <location>
        <begin position="678"/>
        <end position="688"/>
    </location>
</feature>
<dbReference type="PROSITE" id="PS51194">
    <property type="entry name" value="HELICASE_CTER"/>
    <property type="match status" value="1"/>
</dbReference>
<feature type="region of interest" description="Disordered" evidence="11">
    <location>
        <begin position="1310"/>
        <end position="1330"/>
    </location>
</feature>
<evidence type="ECO:0000256" key="2">
    <source>
        <dbReference type="ARBA" id="ARBA00022723"/>
    </source>
</evidence>
<dbReference type="InterPro" id="IPR038718">
    <property type="entry name" value="SNF2-like_sf"/>
</dbReference>
<evidence type="ECO:0000256" key="4">
    <source>
        <dbReference type="ARBA" id="ARBA00022741"/>
    </source>
</evidence>
<feature type="region of interest" description="Disordered" evidence="11">
    <location>
        <begin position="1436"/>
        <end position="1455"/>
    </location>
</feature>
<dbReference type="InterPro" id="IPR011011">
    <property type="entry name" value="Znf_FYVE_PHD"/>
</dbReference>
<dbReference type="GO" id="GO:0000785">
    <property type="term" value="C:chromatin"/>
    <property type="evidence" value="ECO:0007669"/>
    <property type="project" value="TreeGrafter"/>
</dbReference>
<dbReference type="Gene3D" id="1.10.10.60">
    <property type="entry name" value="Homeodomain-like"/>
    <property type="match status" value="1"/>
</dbReference>
<evidence type="ECO:0000313" key="17">
    <source>
        <dbReference type="Proteomes" id="UP000663879"/>
    </source>
</evidence>
<dbReference type="InterPro" id="IPR012958">
    <property type="entry name" value="CHD_N"/>
</dbReference>
<comment type="caution">
    <text evidence="16">The sequence shown here is derived from an EMBL/GenBank/DDBJ whole genome shotgun (WGS) entry which is preliminary data.</text>
</comment>
<dbReference type="Proteomes" id="UP000663879">
    <property type="component" value="Unassembled WGS sequence"/>
</dbReference>
<evidence type="ECO:0000256" key="10">
    <source>
        <dbReference type="PROSITE-ProRule" id="PRU00146"/>
    </source>
</evidence>
<evidence type="ECO:0000256" key="9">
    <source>
        <dbReference type="ARBA" id="ARBA00023242"/>
    </source>
</evidence>
<dbReference type="PROSITE" id="PS01359">
    <property type="entry name" value="ZF_PHD_1"/>
    <property type="match status" value="1"/>
</dbReference>
<feature type="region of interest" description="Disordered" evidence="11">
    <location>
        <begin position="479"/>
        <end position="599"/>
    </location>
</feature>
<feature type="compositionally biased region" description="Polar residues" evidence="11">
    <location>
        <begin position="132"/>
        <end position="142"/>
    </location>
</feature>
<feature type="compositionally biased region" description="Low complexity" evidence="11">
    <location>
        <begin position="2039"/>
        <end position="2050"/>
    </location>
</feature>
<keyword evidence="5 10" id="KW-0863">Zinc-finger</keyword>
<evidence type="ECO:0000256" key="8">
    <source>
        <dbReference type="ARBA" id="ARBA00022840"/>
    </source>
</evidence>
<feature type="region of interest" description="Disordered" evidence="11">
    <location>
        <begin position="1460"/>
        <end position="1525"/>
    </location>
</feature>
<dbReference type="Pfam" id="PF08073">
    <property type="entry name" value="CHDNT"/>
    <property type="match status" value="1"/>
</dbReference>
<dbReference type="SUPFAM" id="SSF52540">
    <property type="entry name" value="P-loop containing nucleoside triphosphate hydrolases"/>
    <property type="match status" value="2"/>
</dbReference>
<dbReference type="GO" id="GO:0003677">
    <property type="term" value="F:DNA binding"/>
    <property type="evidence" value="ECO:0007669"/>
    <property type="project" value="InterPro"/>
</dbReference>
<evidence type="ECO:0000259" key="12">
    <source>
        <dbReference type="PROSITE" id="PS50013"/>
    </source>
</evidence>
<evidence type="ECO:0000259" key="13">
    <source>
        <dbReference type="PROSITE" id="PS50016"/>
    </source>
</evidence>
<feature type="domain" description="Helicase C-terminal" evidence="15">
    <location>
        <begin position="1159"/>
        <end position="1308"/>
    </location>
</feature>
<keyword evidence="2" id="KW-0479">Metal-binding</keyword>
<dbReference type="Pfam" id="PF08074">
    <property type="entry name" value="CHDCT2"/>
    <property type="match status" value="1"/>
</dbReference>
<sequence>MDTDDSEKMSSSSNSKTTTTTTNNSNSTNTKDKSSAQLCQEMGITNIDIEYTPEDYQNLVTYKLFNQHIRPLLLEKNPKLVMYKMVSVIGAKWREFIELKEQYQLEQQQSNNNKTNDNTTEQSLMTIASMQDEANNSSNRQTRPGRAAKKRQVDYYNNNDQTESDNLNQNDYNNEQRRTSTRPKRASAKFAKDDFDSSSVQEEAQTTTTTTTTSNSRSNKSTTNSRSNQNKKRKRKTDDDGNADSDAEFEAMLEEQCRLEETEKEKKKLKKEQKNKESQNSNLLNKNSKKSKIKNSADPESLAEFENDQHQDYCEACQQGGEIILCESCPKAYHLCCLEPELEEAPDGEWFCDKCEKSGVAEQKRADLEQQKKEQEQLAAATATTTSNKLEHKPSKAELLRLQSNDTGNGINNLEFCFVCKDGGELLCCDSCPQSYHLKCLQPPLTRVPNYEWTCPRCSEPKPKAVVKKILTWRWKDLDMKPIDPNQQDQEEEQQQVEQDTKNSKKKNEKSKKKGFLRIKMKTKSKETNKKKKTSKKSSDDDDDDDEDDQDDDDEEENSQESDEQDDQDDDEDYDEDDDDDEEEEIKPKQKKSKSNSKAKVITTDFKSNIKTPIKPASKTREYFVKYEGLSYWHCDWVNEICLEVHHKILWRYYAQRNDMVNPPSQRILKKLNTEAGEPGHEKDKDVVNDDDDEDLGKHQSKKHVDPELDREFYQNGVKPQYLQIHRVINQKKTTRGDQWYLIKWRDLPYDQSTWELDDGDVAVRIKDWKKHTDAFWKLKTSLEETSSKKSKKNRLNNEMNDEESDPNFYKKDPSRKYEQQPVYLDKTGGRLHPYQLEGLNWLRFSWSQGTDVILADEMGLGKTVQSATFIYSLFKENHTKGPFLVAVPLSTLINWEREFEQWAPDMYVVTYLGTKEARAVIRENEFSFDENACRSGLKSSKVRQGVKVKFHVLLTSYEMICMDQATLGSIDWQVLVIDEAHRLKSNNSKFFRIMFDYSIKYKVLLTGTPLQNNLEELFHLLNFLRPQDFNDMNGFLQEFSDLSKDDQVVKLHDLLGPHLLRRLKADVLKSMPSKSELIVRIDMSPIQKKYYKLILTKNYEALQSKQGGNQSLLNVVMQLKKCCNHPYLLQAAQDEAPLTANFMYEGSALTKSCGKLELLYKMLTKLKAQGHRVLIFSQMTKMLDILEDFLEYLGYKYERLDGTITGSDRQEAIDRFNAPGAQQFCFLLSTRAGGLGINLATADTVIIYDSDWNPHNDIQAFSRAHRIGQQNKVMIYRFVTRSSVEERIAQVAKKKMMLTHLVVRPGMGGQAAKEVGNGDKNAKQSSSMSKKELDDILRFGTEDLFKDDADNEENRIHYDDQAVDCLLDRNQVVSNETNSEEASEGLNEYLSSFKVASYVTRQEQEEDVEVLKEDATESSDPLFWEKLLRHHYEQHQEDHLRSMGKGKRNRKPVNYNYNLDQMSTTMNPNQNDDLQNDQNSDQNSEYSYESPTEELEDDDFDESTMSKESQERARRKRLTAGGKERPLPPLLARVGGNIEVLGFNVRQRRAYLNAIMRFGMPPYDVFNSQWMSRDLRGKTDKEFKAYSAMFMRHLCEPCIDPNQQTFADGVPREGMSRQQVLTRMGIMSLIRKKVQEFESINGLWSLPELMNNTNNNNNNEQQQQQQKADDTLTTKMEVDNNETITDMMNESKNEQQQTSSNTEELSSTNNKLDVSKPQIKDQTNPMTQMKSTNKIKYKKGDKSQKLNDFKFMFNIADSGFTELHTLWQNEQRSIQAGKENETWHRRHDYWLLSGIATHGYSRWQDIQQDPKFAIISEPFKQDMKERGNYLEIKNKFLARRFKLLEQALVVEEQLRRASLLGINMNNQPGQNMVVDPISGQSSSIMNLNSKFNELETLAEANYHLTQQTNNRLSNDVLKRVLNQLEDLLNDMKQEVNKIPIGLARMPSVTERLKIQERDLLNRLAVQQQAIAAANVQQQSQDGKSSAGGVQDVQAIAVKCNQYIGGFTPNLLSIAQYKPIQPKTEANANKSDVVKSVDTKTATTTTTTDSKQVDVKSEVKEDESNKQTPDIVEVS</sequence>
<feature type="domain" description="Chromo" evidence="12">
    <location>
        <begin position="723"/>
        <end position="756"/>
    </location>
</feature>
<gene>
    <name evidence="16" type="ORF">OXX778_LOCUS7704</name>
</gene>
<dbReference type="SMART" id="SM01147">
    <property type="entry name" value="DUF1087"/>
    <property type="match status" value="1"/>
</dbReference>
<dbReference type="InterPro" id="IPR027417">
    <property type="entry name" value="P-loop_NTPase"/>
</dbReference>
<feature type="compositionally biased region" description="Acidic residues" evidence="11">
    <location>
        <begin position="540"/>
        <end position="585"/>
    </location>
</feature>
<dbReference type="GO" id="GO:0042393">
    <property type="term" value="F:histone binding"/>
    <property type="evidence" value="ECO:0007669"/>
    <property type="project" value="TreeGrafter"/>
</dbReference>
<dbReference type="Gene3D" id="3.40.50.300">
    <property type="entry name" value="P-loop containing nucleotide triphosphate hydrolases"/>
    <property type="match status" value="1"/>
</dbReference>
<dbReference type="InterPro" id="IPR000953">
    <property type="entry name" value="Chromo/chromo_shadow_dom"/>
</dbReference>
<dbReference type="SMART" id="SM00249">
    <property type="entry name" value="PHD"/>
    <property type="match status" value="2"/>
</dbReference>
<evidence type="ECO:0000259" key="14">
    <source>
        <dbReference type="PROSITE" id="PS51192"/>
    </source>
</evidence>
<dbReference type="GO" id="GO:0140658">
    <property type="term" value="F:ATP-dependent chromatin remodeler activity"/>
    <property type="evidence" value="ECO:0007669"/>
    <property type="project" value="TreeGrafter"/>
</dbReference>
<evidence type="ECO:0000256" key="6">
    <source>
        <dbReference type="ARBA" id="ARBA00022801"/>
    </source>
</evidence>
<keyword evidence="9" id="KW-0539">Nucleus</keyword>
<feature type="compositionally biased region" description="Basic and acidic residues" evidence="11">
    <location>
        <begin position="2051"/>
        <end position="2065"/>
    </location>
</feature>
<dbReference type="SMART" id="SM01146">
    <property type="entry name" value="DUF1086"/>
    <property type="match status" value="1"/>
</dbReference>
<dbReference type="SMART" id="SM00487">
    <property type="entry name" value="DEXDc"/>
    <property type="match status" value="1"/>
</dbReference>
<dbReference type="InterPro" id="IPR001650">
    <property type="entry name" value="Helicase_C-like"/>
</dbReference>
<dbReference type="EMBL" id="CAJNOC010001004">
    <property type="protein sequence ID" value="CAF0825687.1"/>
    <property type="molecule type" value="Genomic_DNA"/>
</dbReference>
<comment type="subcellular location">
    <subcellularLocation>
        <location evidence="1">Nucleus</location>
    </subcellularLocation>
</comment>
<dbReference type="SUPFAM" id="SSF54160">
    <property type="entry name" value="Chromo domain-like"/>
    <property type="match status" value="2"/>
</dbReference>
<dbReference type="Pfam" id="PF06465">
    <property type="entry name" value="DUF1087"/>
    <property type="match status" value="1"/>
</dbReference>
<dbReference type="Pfam" id="PF00628">
    <property type="entry name" value="PHD"/>
    <property type="match status" value="2"/>
</dbReference>
<feature type="compositionally biased region" description="Low complexity" evidence="11">
    <location>
        <begin position="205"/>
        <end position="228"/>
    </location>
</feature>
<name>A0A813U9I6_9BILA</name>
<dbReference type="PROSITE" id="PS51192">
    <property type="entry name" value="HELICASE_ATP_BIND_1"/>
    <property type="match status" value="1"/>
</dbReference>
<feature type="compositionally biased region" description="Low complexity" evidence="11">
    <location>
        <begin position="1468"/>
        <end position="1484"/>
    </location>
</feature>